<evidence type="ECO:0000256" key="1">
    <source>
        <dbReference type="SAM" id="SignalP"/>
    </source>
</evidence>
<reference evidence="2 3" key="1">
    <citation type="submission" date="2016-10" db="EMBL/GenBank/DDBJ databases">
        <authorList>
            <person name="de Groot N.N."/>
        </authorList>
    </citation>
    <scope>NUCLEOTIDE SEQUENCE [LARGE SCALE GENOMIC DNA]</scope>
    <source>
        <strain evidence="2 3">B25</strain>
    </source>
</reference>
<keyword evidence="3" id="KW-1185">Reference proteome</keyword>
<feature type="chain" id="PRO_5010347355" description="DUF5723 domain-containing protein" evidence="1">
    <location>
        <begin position="22"/>
        <end position="409"/>
    </location>
</feature>
<dbReference type="AlphaFoldDB" id="A0A1H9A1D4"/>
<protein>
    <recommendedName>
        <fullName evidence="4">DUF5723 domain-containing protein</fullName>
    </recommendedName>
</protein>
<proteinExistence type="predicted"/>
<dbReference type="RefSeq" id="WP_074639983.1">
    <property type="nucleotide sequence ID" value="NZ_FOFU01000001.1"/>
</dbReference>
<gene>
    <name evidence="2" type="ORF">SAMN04487977_101150</name>
</gene>
<organism evidence="2 3">
    <name type="scientific">Treponema bryantii</name>
    <dbReference type="NCBI Taxonomy" id="163"/>
    <lineage>
        <taxon>Bacteria</taxon>
        <taxon>Pseudomonadati</taxon>
        <taxon>Spirochaetota</taxon>
        <taxon>Spirochaetia</taxon>
        <taxon>Spirochaetales</taxon>
        <taxon>Treponemataceae</taxon>
        <taxon>Treponema</taxon>
    </lineage>
</organism>
<evidence type="ECO:0008006" key="4">
    <source>
        <dbReference type="Google" id="ProtNLM"/>
    </source>
</evidence>
<dbReference type="OrthoDB" id="356096at2"/>
<name>A0A1H9A1D4_9SPIR</name>
<keyword evidence="1" id="KW-0732">Signal</keyword>
<feature type="signal peptide" evidence="1">
    <location>
        <begin position="1"/>
        <end position="21"/>
    </location>
</feature>
<sequence>MNRKHIIILAAIFYISSALFAATSFSGYAGGKLNYAANPEQEDYDPDLKLQAFFAGQFNFTQNVWSHLEFSINTGDLLSNSIFHATDADFQIDEISLICRANLYTSANYFSIFMGTYDPIGSDIFLQRYFNIKPIDSKLTESYLGIAGSILYPHFGLGISDIVRFYNSPIAFGGYIYVNHEKDLINDTADSYVLNADLRFATVLSYLTFDFACGLGIPIANEYHGEEALLVVEKVYWHAGTTILLGNNYTTSLFLQAGIYNASFKAKDDSAVISPDDLYLLVEPRFLVQNAHMNISVYSLPKNTVNKLLFVDDTLGVDVNFYGESSVGSSNSVSYGSHISFSFIDKSLTDLKDIKNILSNGYNLSVTPYVESQFLSGQLHIQSTLRLMEFVRKRPGHAFSFDIGYRTKF</sequence>
<dbReference type="Proteomes" id="UP000182360">
    <property type="component" value="Unassembled WGS sequence"/>
</dbReference>
<accession>A0A1H9A1D4</accession>
<evidence type="ECO:0000313" key="3">
    <source>
        <dbReference type="Proteomes" id="UP000182360"/>
    </source>
</evidence>
<evidence type="ECO:0000313" key="2">
    <source>
        <dbReference type="EMBL" id="SEP69818.1"/>
    </source>
</evidence>
<dbReference type="EMBL" id="FOFU01000001">
    <property type="protein sequence ID" value="SEP69818.1"/>
    <property type="molecule type" value="Genomic_DNA"/>
</dbReference>